<keyword evidence="5 7" id="KW-0808">Transferase</keyword>
<evidence type="ECO:0000256" key="4">
    <source>
        <dbReference type="ARBA" id="ARBA00022619"/>
    </source>
</evidence>
<evidence type="ECO:0000256" key="6">
    <source>
        <dbReference type="ARBA" id="ARBA00048785"/>
    </source>
</evidence>
<dbReference type="Gene3D" id="3.40.50.960">
    <property type="entry name" value="Lumazine/riboflavin synthase"/>
    <property type="match status" value="1"/>
</dbReference>
<comment type="similarity">
    <text evidence="2 7">Belongs to the DMRL synthase family.</text>
</comment>
<dbReference type="RefSeq" id="WP_420903699.1">
    <property type="nucleotide sequence ID" value="NZ_BAAFGK010000001.1"/>
</dbReference>
<evidence type="ECO:0000256" key="7">
    <source>
        <dbReference type="HAMAP-Rule" id="MF_00178"/>
    </source>
</evidence>
<comment type="caution">
    <text evidence="8">The sequence shown here is derived from an EMBL/GenBank/DDBJ whole genome shotgun (WGS) entry which is preliminary data.</text>
</comment>
<dbReference type="EC" id="2.5.1.78" evidence="3 7"/>
<feature type="binding site" evidence="7">
    <location>
        <begin position="84"/>
        <end position="86"/>
    </location>
    <ligand>
        <name>5-amino-6-(D-ribitylamino)uracil</name>
        <dbReference type="ChEBI" id="CHEBI:15934"/>
    </ligand>
</feature>
<keyword evidence="4 7" id="KW-0686">Riboflavin biosynthesis</keyword>
<evidence type="ECO:0000256" key="3">
    <source>
        <dbReference type="ARBA" id="ARBA00012664"/>
    </source>
</evidence>
<dbReference type="PANTHER" id="PTHR21058:SF0">
    <property type="entry name" value="6,7-DIMETHYL-8-RIBITYLLUMAZINE SYNTHASE"/>
    <property type="match status" value="1"/>
</dbReference>
<accession>A0ABQ0C532</accession>
<name>A0ABQ0C532_9PROT</name>
<comment type="function">
    <text evidence="7">Catalyzes the formation of 6,7-dimethyl-8-ribityllumazine by condensation of 5-amino-6-(D-ribitylamino)uracil with 3,4-dihydroxy-2-butanone 4-phosphate. This is the penultimate step in the biosynthesis of riboflavin.</text>
</comment>
<feature type="binding site" evidence="7">
    <location>
        <begin position="89"/>
        <end position="90"/>
    </location>
    <ligand>
        <name>(2S)-2-hydroxy-3-oxobutyl phosphate</name>
        <dbReference type="ChEBI" id="CHEBI:58830"/>
    </ligand>
</feature>
<dbReference type="EMBL" id="BAAFGK010000001">
    <property type="protein sequence ID" value="GAB0055988.1"/>
    <property type="molecule type" value="Genomic_DNA"/>
</dbReference>
<comment type="catalytic activity">
    <reaction evidence="6 7">
        <text>(2S)-2-hydroxy-3-oxobutyl phosphate + 5-amino-6-(D-ribitylamino)uracil = 6,7-dimethyl-8-(1-D-ribityl)lumazine + phosphate + 2 H2O + H(+)</text>
        <dbReference type="Rhea" id="RHEA:26152"/>
        <dbReference type="ChEBI" id="CHEBI:15377"/>
        <dbReference type="ChEBI" id="CHEBI:15378"/>
        <dbReference type="ChEBI" id="CHEBI:15934"/>
        <dbReference type="ChEBI" id="CHEBI:43474"/>
        <dbReference type="ChEBI" id="CHEBI:58201"/>
        <dbReference type="ChEBI" id="CHEBI:58830"/>
        <dbReference type="EC" id="2.5.1.78"/>
    </reaction>
</comment>
<dbReference type="HAMAP" id="MF_00178">
    <property type="entry name" value="Lumazine_synth"/>
    <property type="match status" value="1"/>
</dbReference>
<evidence type="ECO:0000256" key="5">
    <source>
        <dbReference type="ARBA" id="ARBA00022679"/>
    </source>
</evidence>
<evidence type="ECO:0000313" key="9">
    <source>
        <dbReference type="Proteomes" id="UP001628193"/>
    </source>
</evidence>
<dbReference type="GO" id="GO:0000906">
    <property type="term" value="F:6,7-dimethyl-8-ribityllumazine synthase activity"/>
    <property type="evidence" value="ECO:0007669"/>
    <property type="project" value="UniProtKB-EC"/>
</dbReference>
<sequence length="159" mass="16694">MSSDIKTVEGHLDASGARYALVVARFNSFITERLLEGAVDALLRHGASRESLTVLRVPGAFEIPMAAQKAAQSGRYDGVICLGAVIRGSTPHFDYVSAEVSKGVAAVSLESGIPVGFGVLTTDTLEQAIERAGSKAGNKGWETALSVVEMIDLFKKLAG</sequence>
<dbReference type="InterPro" id="IPR034964">
    <property type="entry name" value="LS"/>
</dbReference>
<feature type="binding site" evidence="7">
    <location>
        <position position="131"/>
    </location>
    <ligand>
        <name>(2S)-2-hydroxy-3-oxobutyl phosphate</name>
        <dbReference type="ChEBI" id="CHEBI:58830"/>
    </ligand>
</feature>
<dbReference type="InterPro" id="IPR002180">
    <property type="entry name" value="LS/RS"/>
</dbReference>
<dbReference type="InterPro" id="IPR036467">
    <property type="entry name" value="LS/RS_sf"/>
</dbReference>
<comment type="pathway">
    <text evidence="1 7">Cofactor biosynthesis; riboflavin biosynthesis; riboflavin from 2-hydroxy-3-oxobutyl phosphate and 5-amino-6-(D-ribitylamino)uracil: step 1/2.</text>
</comment>
<reference evidence="8 9" key="1">
    <citation type="submission" date="2024-09" db="EMBL/GenBank/DDBJ databases">
        <title>Draft genome sequence of Candidatus Magnetaquicoccaceae bacterium FCR-1.</title>
        <authorList>
            <person name="Shimoshige H."/>
            <person name="Shimamura S."/>
            <person name="Taoka A."/>
            <person name="Kobayashi H."/>
            <person name="Maekawa T."/>
        </authorList>
    </citation>
    <scope>NUCLEOTIDE SEQUENCE [LARGE SCALE GENOMIC DNA]</scope>
    <source>
        <strain evidence="8 9">FCR-1</strain>
    </source>
</reference>
<dbReference type="CDD" id="cd09209">
    <property type="entry name" value="Lumazine_synthase-I"/>
    <property type="match status" value="1"/>
</dbReference>
<dbReference type="NCBIfam" id="TIGR00114">
    <property type="entry name" value="lumazine-synth"/>
    <property type="match status" value="1"/>
</dbReference>
<dbReference type="PANTHER" id="PTHR21058">
    <property type="entry name" value="6,7-DIMETHYL-8-RIBITYLLUMAZINE SYNTHASE DMRL SYNTHASE LUMAZINE SYNTHASE"/>
    <property type="match status" value="1"/>
</dbReference>
<evidence type="ECO:0000256" key="2">
    <source>
        <dbReference type="ARBA" id="ARBA00007424"/>
    </source>
</evidence>
<keyword evidence="9" id="KW-1185">Reference proteome</keyword>
<feature type="binding site" evidence="7">
    <location>
        <begin position="60"/>
        <end position="62"/>
    </location>
    <ligand>
        <name>5-amino-6-(D-ribitylamino)uracil</name>
        <dbReference type="ChEBI" id="CHEBI:15934"/>
    </ligand>
</feature>
<evidence type="ECO:0000313" key="8">
    <source>
        <dbReference type="EMBL" id="GAB0055988.1"/>
    </source>
</evidence>
<gene>
    <name evidence="7 8" type="primary">ribH</name>
    <name evidence="8" type="ORF">SIID45300_00287</name>
</gene>
<organism evidence="8 9">
    <name type="scientific">Candidatus Magnetaquiglobus chichijimensis</name>
    <dbReference type="NCBI Taxonomy" id="3141448"/>
    <lineage>
        <taxon>Bacteria</taxon>
        <taxon>Pseudomonadati</taxon>
        <taxon>Pseudomonadota</taxon>
        <taxon>Magnetococcia</taxon>
        <taxon>Magnetococcales</taxon>
        <taxon>Candidatus Magnetaquicoccaceae</taxon>
        <taxon>Candidatus Magnetaquiglobus</taxon>
    </lineage>
</organism>
<protein>
    <recommendedName>
        <fullName evidence="3 7">6,7-dimethyl-8-ribityllumazine synthase</fullName>
        <shortName evidence="7">DMRL synthase</shortName>
        <shortName evidence="7">LS</shortName>
        <shortName evidence="7">Lumazine synthase</shortName>
        <ecNumber evidence="3 7">2.5.1.78</ecNumber>
    </recommendedName>
</protein>
<evidence type="ECO:0000256" key="1">
    <source>
        <dbReference type="ARBA" id="ARBA00004917"/>
    </source>
</evidence>
<dbReference type="Pfam" id="PF00885">
    <property type="entry name" value="DMRL_synthase"/>
    <property type="match status" value="1"/>
</dbReference>
<dbReference type="NCBIfam" id="NF000812">
    <property type="entry name" value="PRK00061.1-4"/>
    <property type="match status" value="1"/>
</dbReference>
<feature type="binding site" evidence="7">
    <location>
        <position position="26"/>
    </location>
    <ligand>
        <name>5-amino-6-(D-ribitylamino)uracil</name>
        <dbReference type="ChEBI" id="CHEBI:15934"/>
    </ligand>
</feature>
<dbReference type="SUPFAM" id="SSF52121">
    <property type="entry name" value="Lumazine synthase"/>
    <property type="match status" value="1"/>
</dbReference>
<proteinExistence type="inferred from homology"/>
<feature type="active site" description="Proton donor" evidence="7">
    <location>
        <position position="92"/>
    </location>
</feature>
<dbReference type="Proteomes" id="UP001628193">
    <property type="component" value="Unassembled WGS sequence"/>
</dbReference>
<feature type="binding site" evidence="7">
    <location>
        <position position="117"/>
    </location>
    <ligand>
        <name>5-amino-6-(D-ribitylamino)uracil</name>
        <dbReference type="ChEBI" id="CHEBI:15934"/>
    </ligand>
</feature>